<dbReference type="InterPro" id="IPR007016">
    <property type="entry name" value="O-antigen_ligase-rel_domated"/>
</dbReference>
<keyword evidence="2 5" id="KW-0812">Transmembrane</keyword>
<evidence type="ECO:0000256" key="1">
    <source>
        <dbReference type="ARBA" id="ARBA00004141"/>
    </source>
</evidence>
<dbReference type="EMBL" id="AFAY01000030">
    <property type="protein sequence ID" value="EGF10835.1"/>
    <property type="molecule type" value="Genomic_DNA"/>
</dbReference>
<dbReference type="Pfam" id="PF04932">
    <property type="entry name" value="Wzy_C"/>
    <property type="match status" value="1"/>
</dbReference>
<keyword evidence="3 5" id="KW-1133">Transmembrane helix</keyword>
<dbReference type="Pfam" id="PF11846">
    <property type="entry name" value="Wzy_C_2"/>
    <property type="match status" value="1"/>
</dbReference>
<sequence>MNTEFPGASRAGFALLLAAFGLICTVPFLSILRIGPQPGFYLESGALLLALLFVLLTFAAGRLNVLPPRGTAYFCALALFWHVQARVMGLDYFGMSDMAVWTFAVLALTLWACRGWVLSLGQEKVADALAWALLVGGCLQAAVAVMQYLGWAAHFTGYLAAGAKNNITGQLGQRNHLGHYLMWALVAAAYLWGGRRLHTAFALPLVLYLAGTLGLVNSRTMLLYVAAVAALAVLWRLRQGKAGNRLFAAFAFSLAAVVAVQLSLNTLLGWLGGAPVETALQRVGGSSFAMSARDLEWRDAWHVFLTAPLFGHGWDSFSLQGFLAAEFPQGYSPNGISVLFTHSHNIVLQLLAEMGIVGTLLVFGGFLWLVIPYFRRPADAERMFPLALMAVSLCHSMLEYPLWYVYFLVPFAVMVGIAPAPAGRRPFQTAWGIPALLPAAAALVIAIGAVKLGFTYYELIRFSRIDKNDDYMAVSRKIDGLRAIAAKEPLLAYYAELSLTRRASPADNVIKPWAEQAARRALRHRPYATASQYGLYQYRTGDPEQAARWMRQLYRYYPTSMPYYVGQIHRSPHFAPLYPDLYRACNEYQKLKPRTESCPRP</sequence>
<feature type="transmembrane region" description="Helical" evidence="5">
    <location>
        <begin position="129"/>
        <end position="149"/>
    </location>
</feature>
<keyword evidence="4 5" id="KW-0472">Membrane</keyword>
<dbReference type="Pfam" id="PF15864">
    <property type="entry name" value="PglL_A"/>
    <property type="match status" value="1"/>
</dbReference>
<accession>F2BCL8</accession>
<evidence type="ECO:0000256" key="4">
    <source>
        <dbReference type="ARBA" id="ARBA00023136"/>
    </source>
</evidence>
<feature type="transmembrane region" description="Helical" evidence="5">
    <location>
        <begin position="246"/>
        <end position="264"/>
    </location>
</feature>
<feature type="transmembrane region" description="Helical" evidence="5">
    <location>
        <begin position="99"/>
        <end position="117"/>
    </location>
</feature>
<feature type="domain" description="Virulence factor membrane-bound polymerase C-terminal" evidence="7">
    <location>
        <begin position="386"/>
        <end position="560"/>
    </location>
</feature>
<dbReference type="Proteomes" id="UP000004105">
    <property type="component" value="Unassembled WGS sequence"/>
</dbReference>
<proteinExistence type="predicted"/>
<dbReference type="PANTHER" id="PTHR37422:SF21">
    <property type="entry name" value="EXOQ-LIKE PROTEIN"/>
    <property type="match status" value="1"/>
</dbReference>
<evidence type="ECO:0000313" key="10">
    <source>
        <dbReference type="Proteomes" id="UP000004105"/>
    </source>
</evidence>
<organism evidence="9 10">
    <name type="scientific">Neisseria bacilliformis ATCC BAA-1200</name>
    <dbReference type="NCBI Taxonomy" id="888742"/>
    <lineage>
        <taxon>Bacteria</taxon>
        <taxon>Pseudomonadati</taxon>
        <taxon>Pseudomonadota</taxon>
        <taxon>Betaproteobacteria</taxon>
        <taxon>Neisseriales</taxon>
        <taxon>Neisseriaceae</taxon>
        <taxon>Neisseria</taxon>
    </lineage>
</organism>
<name>F2BCL8_9NEIS</name>
<dbReference type="InterPro" id="IPR031726">
    <property type="entry name" value="PglL_A"/>
</dbReference>
<dbReference type="HOGENOM" id="CLU_031791_0_0_4"/>
<evidence type="ECO:0000256" key="5">
    <source>
        <dbReference type="SAM" id="Phobius"/>
    </source>
</evidence>
<dbReference type="AlphaFoldDB" id="F2BCL8"/>
<evidence type="ECO:0000259" key="6">
    <source>
        <dbReference type="Pfam" id="PF04932"/>
    </source>
</evidence>
<comment type="subcellular location">
    <subcellularLocation>
        <location evidence="1">Membrane</location>
        <topology evidence="1">Multi-pass membrane protein</topology>
    </subcellularLocation>
</comment>
<protein>
    <submittedName>
        <fullName evidence="9">O-antigen polymerase</fullName>
    </submittedName>
</protein>
<feature type="domain" description="Protein glycosylation ligase" evidence="8">
    <location>
        <begin position="171"/>
        <end position="192"/>
    </location>
</feature>
<dbReference type="PANTHER" id="PTHR37422">
    <property type="entry name" value="TEICHURONIC ACID BIOSYNTHESIS PROTEIN TUAE"/>
    <property type="match status" value="1"/>
</dbReference>
<reference evidence="9 10" key="1">
    <citation type="submission" date="2011-02" db="EMBL/GenBank/DDBJ databases">
        <authorList>
            <person name="Muzny D."/>
            <person name="Qin X."/>
            <person name="Deng J."/>
            <person name="Jiang H."/>
            <person name="Liu Y."/>
            <person name="Qu J."/>
            <person name="Song X.-Z."/>
            <person name="Zhang L."/>
            <person name="Thornton R."/>
            <person name="Coyle M."/>
            <person name="Francisco L."/>
            <person name="Jackson L."/>
            <person name="Javaid M."/>
            <person name="Korchina V."/>
            <person name="Kovar C."/>
            <person name="Mata R."/>
            <person name="Mathew T."/>
            <person name="Ngo R."/>
            <person name="Nguyen L."/>
            <person name="Nguyen N."/>
            <person name="Okwuonu G."/>
            <person name="Ongeri F."/>
            <person name="Pham C."/>
            <person name="Simmons D."/>
            <person name="Wilczek-Boney K."/>
            <person name="Hale W."/>
            <person name="Jakkamsetti A."/>
            <person name="Pham P."/>
            <person name="Ruth R."/>
            <person name="San Lucas F."/>
            <person name="Warren J."/>
            <person name="Zhang J."/>
            <person name="Zhao Z."/>
            <person name="Zhou C."/>
            <person name="Zhu D."/>
            <person name="Lee S."/>
            <person name="Bess C."/>
            <person name="Blankenburg K."/>
            <person name="Forbes L."/>
            <person name="Fu Q."/>
            <person name="Gubbala S."/>
            <person name="Hirani K."/>
            <person name="Jayaseelan J.C."/>
            <person name="Lara F."/>
            <person name="Munidasa M."/>
            <person name="Palculict T."/>
            <person name="Patil S."/>
            <person name="Pu L.-L."/>
            <person name="Saada N."/>
            <person name="Tang L."/>
            <person name="Weissenberger G."/>
            <person name="Zhu Y."/>
            <person name="Hemphill L."/>
            <person name="Shang Y."/>
            <person name="Youmans B."/>
            <person name="Ayvaz T."/>
            <person name="Ross M."/>
            <person name="Santibanez J."/>
            <person name="Aqrawi P."/>
            <person name="Gross S."/>
            <person name="Joshi V."/>
            <person name="Fowler G."/>
            <person name="Nazareth L."/>
            <person name="Reid J."/>
            <person name="Worley K."/>
            <person name="Petrosino J."/>
            <person name="Highlander S."/>
            <person name="Gibbs R."/>
        </authorList>
    </citation>
    <scope>NUCLEOTIDE SEQUENCE [LARGE SCALE GENOMIC DNA]</scope>
    <source>
        <strain evidence="9 10">ATCC BAA-1200</strain>
    </source>
</reference>
<evidence type="ECO:0000256" key="3">
    <source>
        <dbReference type="ARBA" id="ARBA00022989"/>
    </source>
</evidence>
<dbReference type="RefSeq" id="WP_007342514.1">
    <property type="nucleotide sequence ID" value="NZ_GL878494.1"/>
</dbReference>
<dbReference type="GO" id="GO:0016020">
    <property type="term" value="C:membrane"/>
    <property type="evidence" value="ECO:0007669"/>
    <property type="project" value="UniProtKB-SubCell"/>
</dbReference>
<feature type="transmembrane region" description="Helical" evidence="5">
    <location>
        <begin position="177"/>
        <end position="193"/>
    </location>
</feature>
<evidence type="ECO:0000259" key="8">
    <source>
        <dbReference type="Pfam" id="PF15864"/>
    </source>
</evidence>
<evidence type="ECO:0000256" key="2">
    <source>
        <dbReference type="ARBA" id="ARBA00022692"/>
    </source>
</evidence>
<dbReference type="InterPro" id="IPR051533">
    <property type="entry name" value="WaaL-like"/>
</dbReference>
<feature type="transmembrane region" description="Helical" evidence="5">
    <location>
        <begin position="435"/>
        <end position="457"/>
    </location>
</feature>
<feature type="transmembrane region" description="Helical" evidence="5">
    <location>
        <begin position="40"/>
        <end position="60"/>
    </location>
</feature>
<evidence type="ECO:0000259" key="7">
    <source>
        <dbReference type="Pfam" id="PF11846"/>
    </source>
</evidence>
<feature type="domain" description="O-antigen ligase-related" evidence="6">
    <location>
        <begin position="205"/>
        <end position="363"/>
    </location>
</feature>
<dbReference type="OrthoDB" id="4448at2"/>
<feature type="transmembrane region" description="Helical" evidence="5">
    <location>
        <begin position="404"/>
        <end position="423"/>
    </location>
</feature>
<feature type="transmembrane region" description="Helical" evidence="5">
    <location>
        <begin position="222"/>
        <end position="237"/>
    </location>
</feature>
<dbReference type="STRING" id="267212.GCA_001063965_01645"/>
<gene>
    <name evidence="9" type="ORF">HMPREF9123_1506</name>
</gene>
<feature type="transmembrane region" description="Helical" evidence="5">
    <location>
        <begin position="12"/>
        <end position="34"/>
    </location>
</feature>
<keyword evidence="10" id="KW-1185">Reference proteome</keyword>
<evidence type="ECO:0000313" key="9">
    <source>
        <dbReference type="EMBL" id="EGF10835.1"/>
    </source>
</evidence>
<dbReference type="InterPro" id="IPR021797">
    <property type="entry name" value="Wzy_C_2"/>
</dbReference>
<comment type="caution">
    <text evidence="9">The sequence shown here is derived from an EMBL/GenBank/DDBJ whole genome shotgun (WGS) entry which is preliminary data.</text>
</comment>
<feature type="transmembrane region" description="Helical" evidence="5">
    <location>
        <begin position="200"/>
        <end position="216"/>
    </location>
</feature>
<feature type="transmembrane region" description="Helical" evidence="5">
    <location>
        <begin position="346"/>
        <end position="371"/>
    </location>
</feature>